<accession>A0ACC0ZNW2</accession>
<evidence type="ECO:0000313" key="1">
    <source>
        <dbReference type="EMBL" id="KAJ0074871.1"/>
    </source>
</evidence>
<sequence>MDRPFPCLTDIFFLIKLVALHLYNGDDGRQNSANIFVGGFILGGIVVGTVGCIYAPQDFDGLFAYSSLVVYGLWLVHCSEILLTRVQMLLKSLVIIGGILGLFSAVVGTSLPLLFPNFFTPDQTIIREAGQDLKSFSLSDWNFNDLISFLTLRATIP</sequence>
<protein>
    <submittedName>
        <fullName evidence="1">Uncharacterized protein</fullName>
    </submittedName>
</protein>
<dbReference type="Proteomes" id="UP001164250">
    <property type="component" value="Chromosome 15"/>
</dbReference>
<reference evidence="2" key="1">
    <citation type="journal article" date="2023" name="G3 (Bethesda)">
        <title>Genome assembly and association tests identify interacting loci associated with vigor, precocity, and sex in interspecific pistachio rootstocks.</title>
        <authorList>
            <person name="Palmer W."/>
            <person name="Jacygrad E."/>
            <person name="Sagayaradj S."/>
            <person name="Cavanaugh K."/>
            <person name="Han R."/>
            <person name="Bertier L."/>
            <person name="Beede B."/>
            <person name="Kafkas S."/>
            <person name="Golino D."/>
            <person name="Preece J."/>
            <person name="Michelmore R."/>
        </authorList>
    </citation>
    <scope>NUCLEOTIDE SEQUENCE [LARGE SCALE GENOMIC DNA]</scope>
</reference>
<organism evidence="1 2">
    <name type="scientific">Pistacia atlantica</name>
    <dbReference type="NCBI Taxonomy" id="434234"/>
    <lineage>
        <taxon>Eukaryota</taxon>
        <taxon>Viridiplantae</taxon>
        <taxon>Streptophyta</taxon>
        <taxon>Embryophyta</taxon>
        <taxon>Tracheophyta</taxon>
        <taxon>Spermatophyta</taxon>
        <taxon>Magnoliopsida</taxon>
        <taxon>eudicotyledons</taxon>
        <taxon>Gunneridae</taxon>
        <taxon>Pentapetalae</taxon>
        <taxon>rosids</taxon>
        <taxon>malvids</taxon>
        <taxon>Sapindales</taxon>
        <taxon>Anacardiaceae</taxon>
        <taxon>Pistacia</taxon>
    </lineage>
</organism>
<comment type="caution">
    <text evidence="1">The sequence shown here is derived from an EMBL/GenBank/DDBJ whole genome shotgun (WGS) entry which is preliminary data.</text>
</comment>
<dbReference type="EMBL" id="CM047910">
    <property type="protein sequence ID" value="KAJ0074871.1"/>
    <property type="molecule type" value="Genomic_DNA"/>
</dbReference>
<evidence type="ECO:0000313" key="2">
    <source>
        <dbReference type="Proteomes" id="UP001164250"/>
    </source>
</evidence>
<name>A0ACC0ZNW2_9ROSI</name>
<gene>
    <name evidence="1" type="ORF">Patl1_33586</name>
</gene>
<keyword evidence="2" id="KW-1185">Reference proteome</keyword>
<proteinExistence type="predicted"/>